<feature type="domain" description="SEA" evidence="3">
    <location>
        <begin position="55"/>
        <end position="129"/>
    </location>
</feature>
<feature type="compositionally biased region" description="Low complexity" evidence="1">
    <location>
        <begin position="1"/>
        <end position="39"/>
    </location>
</feature>
<accession>A0AAU9VYC4</accession>
<evidence type="ECO:0000256" key="2">
    <source>
        <dbReference type="SAM" id="Phobius"/>
    </source>
</evidence>
<dbReference type="Pfam" id="PF01390">
    <property type="entry name" value="SEA"/>
    <property type="match status" value="1"/>
</dbReference>
<dbReference type="EMBL" id="CALNXJ010000005">
    <property type="protein sequence ID" value="CAH3039950.1"/>
    <property type="molecule type" value="Genomic_DNA"/>
</dbReference>
<feature type="non-terminal residue" evidence="4">
    <location>
        <position position="1"/>
    </location>
</feature>
<evidence type="ECO:0000313" key="4">
    <source>
        <dbReference type="EMBL" id="CAH3039950.1"/>
    </source>
</evidence>
<organism evidence="4 5">
    <name type="scientific">Pocillopora meandrina</name>
    <dbReference type="NCBI Taxonomy" id="46732"/>
    <lineage>
        <taxon>Eukaryota</taxon>
        <taxon>Metazoa</taxon>
        <taxon>Cnidaria</taxon>
        <taxon>Anthozoa</taxon>
        <taxon>Hexacorallia</taxon>
        <taxon>Scleractinia</taxon>
        <taxon>Astrocoeniina</taxon>
        <taxon>Pocilloporidae</taxon>
        <taxon>Pocillopora</taxon>
    </lineage>
</organism>
<protein>
    <recommendedName>
        <fullName evidence="3">SEA domain-containing protein</fullName>
    </recommendedName>
</protein>
<keyword evidence="2" id="KW-0472">Membrane</keyword>
<keyword evidence="2" id="KW-0812">Transmembrane</keyword>
<feature type="region of interest" description="Disordered" evidence="1">
    <location>
        <begin position="1"/>
        <end position="47"/>
    </location>
</feature>
<dbReference type="Proteomes" id="UP001159428">
    <property type="component" value="Unassembled WGS sequence"/>
</dbReference>
<dbReference type="InterPro" id="IPR000082">
    <property type="entry name" value="SEA_dom"/>
</dbReference>
<feature type="transmembrane region" description="Helical" evidence="2">
    <location>
        <begin position="170"/>
        <end position="191"/>
    </location>
</feature>
<evidence type="ECO:0000259" key="3">
    <source>
        <dbReference type="Pfam" id="PF01390"/>
    </source>
</evidence>
<evidence type="ECO:0000256" key="1">
    <source>
        <dbReference type="SAM" id="MobiDB-lite"/>
    </source>
</evidence>
<name>A0AAU9VYC4_9CNID</name>
<dbReference type="AlphaFoldDB" id="A0AAU9VYC4"/>
<feature type="region of interest" description="Disordered" evidence="1">
    <location>
        <begin position="241"/>
        <end position="302"/>
    </location>
</feature>
<gene>
    <name evidence="4" type="ORF">PMEA_00025546</name>
</gene>
<comment type="caution">
    <text evidence="4">The sequence shown here is derived from an EMBL/GenBank/DDBJ whole genome shotgun (WGS) entry which is preliminary data.</text>
</comment>
<reference evidence="4 5" key="1">
    <citation type="submission" date="2022-05" db="EMBL/GenBank/DDBJ databases">
        <authorList>
            <consortium name="Genoscope - CEA"/>
            <person name="William W."/>
        </authorList>
    </citation>
    <scope>NUCLEOTIDE SEQUENCE [LARGE SCALE GENOMIC DNA]</scope>
</reference>
<proteinExistence type="predicted"/>
<sequence>PSSSVVSTGSTKQTVSTSTKAVTSTVLTSSTSQPPTSSSKEGAKKFDGRGKVKELWDDEYKNSNSVKYKDLKSRLETHLRGILEKKYGQNLLDLEVKNFQKGSIIFDFTVFLTSTTDVNADSLKEVIEKHEGDSNFTISIERVKQVAGPTPTTTCPTEQPEPTCYVKPCIAVVIILGIIILVLLALLLWLIHQNRRLKNSWKGRKASIPHNDNDPFTQTRMYSMDSKDMYSLSGISDGRRAKGHGLTTFSTENEGYNGPENDDEKAEPQSDEPMQADIKSDVSEKEDKDEENVQFVPGIGFY</sequence>
<keyword evidence="5" id="KW-1185">Reference proteome</keyword>
<evidence type="ECO:0000313" key="5">
    <source>
        <dbReference type="Proteomes" id="UP001159428"/>
    </source>
</evidence>
<keyword evidence="2" id="KW-1133">Transmembrane helix</keyword>